<dbReference type="GO" id="GO:0005525">
    <property type="term" value="F:GTP binding"/>
    <property type="evidence" value="ECO:0007669"/>
    <property type="project" value="UniProtKB-KW"/>
</dbReference>
<accession>A0A2M7BSZ2</accession>
<keyword evidence="5" id="KW-0630">Potassium</keyword>
<evidence type="ECO:0000313" key="10">
    <source>
        <dbReference type="EMBL" id="PIV08606.1"/>
    </source>
</evidence>
<gene>
    <name evidence="10" type="primary">cofE</name>
    <name evidence="10" type="ORF">COS52_01815</name>
</gene>
<comment type="caution">
    <text evidence="10">The sequence shown here is derived from an EMBL/GenBank/DDBJ whole genome shotgun (WGS) entry which is preliminary data.</text>
</comment>
<evidence type="ECO:0000256" key="1">
    <source>
        <dbReference type="ARBA" id="ARBA00022598"/>
    </source>
</evidence>
<dbReference type="InterPro" id="IPR008225">
    <property type="entry name" value="F420-0_g-glutamyl_ligase"/>
</dbReference>
<dbReference type="InterPro" id="IPR002847">
    <property type="entry name" value="F420-0_gamma-glut_ligase-dom"/>
</dbReference>
<dbReference type="InterPro" id="IPR001173">
    <property type="entry name" value="Glyco_trans_2-like"/>
</dbReference>
<keyword evidence="3" id="KW-0547">Nucleotide-binding</keyword>
<dbReference type="EMBL" id="PEVA01000073">
    <property type="protein sequence ID" value="PIV08606.1"/>
    <property type="molecule type" value="Genomic_DNA"/>
</dbReference>
<dbReference type="Gene3D" id="3.30.1330.100">
    <property type="entry name" value="CofE-like"/>
    <property type="match status" value="1"/>
</dbReference>
<evidence type="ECO:0000256" key="7">
    <source>
        <dbReference type="ARBA" id="ARBA00023211"/>
    </source>
</evidence>
<dbReference type="SUPFAM" id="SSF144010">
    <property type="entry name" value="CofE-like"/>
    <property type="match status" value="1"/>
</dbReference>
<evidence type="ECO:0000256" key="5">
    <source>
        <dbReference type="ARBA" id="ARBA00022958"/>
    </source>
</evidence>
<dbReference type="Pfam" id="PF00535">
    <property type="entry name" value="Glycos_transf_2"/>
    <property type="match status" value="1"/>
</dbReference>
<evidence type="ECO:0000256" key="2">
    <source>
        <dbReference type="ARBA" id="ARBA00022723"/>
    </source>
</evidence>
<keyword evidence="1 10" id="KW-0436">Ligase</keyword>
<dbReference type="Pfam" id="PF01996">
    <property type="entry name" value="F420_ligase"/>
    <property type="match status" value="1"/>
</dbReference>
<dbReference type="Proteomes" id="UP000230119">
    <property type="component" value="Unassembled WGS sequence"/>
</dbReference>
<dbReference type="Gene3D" id="3.90.1660.10">
    <property type="entry name" value="CofE-like domain"/>
    <property type="match status" value="1"/>
</dbReference>
<evidence type="ECO:0000256" key="3">
    <source>
        <dbReference type="ARBA" id="ARBA00022741"/>
    </source>
</evidence>
<dbReference type="AlphaFoldDB" id="A0A2M7BSZ2"/>
<evidence type="ECO:0000313" key="11">
    <source>
        <dbReference type="Proteomes" id="UP000230119"/>
    </source>
</evidence>
<evidence type="ECO:0000256" key="4">
    <source>
        <dbReference type="ARBA" id="ARBA00022842"/>
    </source>
</evidence>
<dbReference type="PANTHER" id="PTHR47917">
    <property type="match status" value="1"/>
</dbReference>
<dbReference type="GO" id="GO:0052618">
    <property type="term" value="F:coenzyme F420-0:L-glutamate ligase activity"/>
    <property type="evidence" value="ECO:0007669"/>
    <property type="project" value="TreeGrafter"/>
</dbReference>
<evidence type="ECO:0000259" key="9">
    <source>
        <dbReference type="Pfam" id="PF01996"/>
    </source>
</evidence>
<evidence type="ECO:0000259" key="8">
    <source>
        <dbReference type="Pfam" id="PF00535"/>
    </source>
</evidence>
<feature type="domain" description="Glycosyltransferase 2-like" evidence="8">
    <location>
        <begin position="13"/>
        <end position="146"/>
    </location>
</feature>
<dbReference type="InterPro" id="IPR029044">
    <property type="entry name" value="Nucleotide-diphossugar_trans"/>
</dbReference>
<reference evidence="11" key="1">
    <citation type="submission" date="2017-09" db="EMBL/GenBank/DDBJ databases">
        <title>Depth-based differentiation of microbial function through sediment-hosted aquifers and enrichment of novel symbionts in the deep terrestrial subsurface.</title>
        <authorList>
            <person name="Probst A.J."/>
            <person name="Ladd B."/>
            <person name="Jarett J.K."/>
            <person name="Geller-Mcgrath D.E."/>
            <person name="Sieber C.M.K."/>
            <person name="Emerson J.B."/>
            <person name="Anantharaman K."/>
            <person name="Thomas B.C."/>
            <person name="Malmstrom R."/>
            <person name="Stieglmeier M."/>
            <person name="Klingl A."/>
            <person name="Woyke T."/>
            <person name="Ryan C.M."/>
            <person name="Banfield J.F."/>
        </authorList>
    </citation>
    <scope>NUCLEOTIDE SEQUENCE [LARGE SCALE GENOMIC DNA]</scope>
</reference>
<organism evidence="10 11">
    <name type="scientific">Candidatus Roizmanbacteria bacterium CG03_land_8_20_14_0_80_39_12</name>
    <dbReference type="NCBI Taxonomy" id="1974847"/>
    <lineage>
        <taxon>Bacteria</taxon>
        <taxon>Candidatus Roizmaniibacteriota</taxon>
    </lineage>
</organism>
<dbReference type="SUPFAM" id="SSF53448">
    <property type="entry name" value="Nucleotide-diphospho-sugar transferases"/>
    <property type="match status" value="1"/>
</dbReference>
<dbReference type="PANTHER" id="PTHR47917:SF1">
    <property type="entry name" value="COENZYME F420:L-GLUTAMATE LIGASE"/>
    <property type="match status" value="1"/>
</dbReference>
<feature type="domain" description="Coenzyme F420:L-glutamate ligase-like" evidence="9">
    <location>
        <begin position="432"/>
        <end position="649"/>
    </location>
</feature>
<evidence type="ECO:0000256" key="6">
    <source>
        <dbReference type="ARBA" id="ARBA00023134"/>
    </source>
</evidence>
<keyword evidence="4" id="KW-0460">Magnesium</keyword>
<keyword evidence="6" id="KW-0342">GTP-binding</keyword>
<dbReference type="GO" id="GO:0046872">
    <property type="term" value="F:metal ion binding"/>
    <property type="evidence" value="ECO:0007669"/>
    <property type="project" value="UniProtKB-KW"/>
</dbReference>
<dbReference type="Gene3D" id="3.90.550.10">
    <property type="entry name" value="Spore Coat Polysaccharide Biosynthesis Protein SpsA, Chain A"/>
    <property type="match status" value="1"/>
</dbReference>
<sequence length="674" mass="74689">MVQVRNKKLDIIVGIPTYNEADSISNTVQKIDRGLSRYFPEHKALIVNIDSQSSDGTSRVFDEIKTETDKMSLVVKKQPRGKGANIFSLIKLGKKLGAKYIATIDADITTITEEWPKLLLNPLIKEGADFVTPVYTRNRYEGNTTNHFCFPLLYAWFGCKINQPIGGDFALSDRFSKYILEQQKPKDAFLYGVDIFLSIHAVGGNFKTREVYLGRKIHKPSFPKIIPMFQQVAATMLFVLPKYKNKISDLHVETKDGQRIDDFIRKPEAARIAFLKKHAFQNLQQLPKKNIQEYLGLSSQKITEIKKAKSLIYEKDWVDMLAEASRYIYNHAISDKVATDIALTIAPFFFLRVLAYFNDLEKTKDQNDIDELIFGQADKLQHIFASQNVGIDLGEKKIYPYSQYSSLQIKQKGGRKLMSSHYAVTLSAIPGIPLIKDGDDLPAIVLKCAGQAAIHFENGDVLVVTSKIVSKAEGRIVPLASVQPSEKAREIAGKSGKDARVVELMMQESQILNVEPGVVETLHRLGFICTSGGVDRANTAKPEEEKVSLLPVNPDESAGRISDAIAHATGKRVGVVINDSLGIRYRAGSVGLAIGVAAMPAILKGTEDEVDLYGKKRNVNISFADEIAAAGSLLMGQSRAGLPVILIRGLRYPNEHGKLADLIVTDQLKNDLAK</sequence>
<keyword evidence="2" id="KW-0479">Metal-binding</keyword>
<proteinExistence type="predicted"/>
<dbReference type="NCBIfam" id="TIGR01916">
    <property type="entry name" value="F420_cofE"/>
    <property type="match status" value="1"/>
</dbReference>
<keyword evidence="7" id="KW-0464">Manganese</keyword>
<name>A0A2M7BSZ2_9BACT</name>
<protein>
    <submittedName>
        <fullName evidence="10">Coenzyme F420-0:L-glutamate ligase</fullName>
    </submittedName>
</protein>